<comment type="caution">
    <text evidence="1">The sequence shown here is derived from an EMBL/GenBank/DDBJ whole genome shotgun (WGS) entry which is preliminary data.</text>
</comment>
<accession>G5LNS5</accession>
<proteinExistence type="predicted"/>
<organism evidence="1 2">
    <name type="scientific">Salmonella enterica subsp. enterica serovar Alachua str. R6-377</name>
    <dbReference type="NCBI Taxonomy" id="913241"/>
    <lineage>
        <taxon>Bacteria</taxon>
        <taxon>Pseudomonadati</taxon>
        <taxon>Pseudomonadota</taxon>
        <taxon>Gammaproteobacteria</taxon>
        <taxon>Enterobacterales</taxon>
        <taxon>Enterobacteriaceae</taxon>
        <taxon>Salmonella</taxon>
    </lineage>
</organism>
<name>G5LNS5_SALET</name>
<protein>
    <submittedName>
        <fullName evidence="1">Uncharacterized protein</fullName>
    </submittedName>
</protein>
<evidence type="ECO:0000313" key="1">
    <source>
        <dbReference type="EMBL" id="EHC39679.1"/>
    </source>
</evidence>
<sequence length="86" mass="9344">MDQRVKMNRLVTAVAIGMRRIAGKTQTFTGVYGLPYPTSTHVQPTLNHHHMFDNAGFMRCCAPSGINPALCGVDSLTVPGASNREK</sequence>
<evidence type="ECO:0000313" key="2">
    <source>
        <dbReference type="Proteomes" id="UP000004642"/>
    </source>
</evidence>
<gene>
    <name evidence="1" type="ORF">LTSEALA_2311</name>
</gene>
<dbReference type="EMBL" id="AFCJ01000993">
    <property type="protein sequence ID" value="EHC39679.1"/>
    <property type="molecule type" value="Genomic_DNA"/>
</dbReference>
<reference evidence="1 2" key="1">
    <citation type="journal article" date="2011" name="BMC Genomics">
        <title>Genome sequencing reveals diversification of virulence factor content and possible host adaptation in distinct subpopulations of Salmonella enterica.</title>
        <authorList>
            <person name="den Bakker H.C."/>
            <person name="Moreno Switt A.I."/>
            <person name="Govoni G."/>
            <person name="Cummings C.A."/>
            <person name="Ranieri M.L."/>
            <person name="Degoricija L."/>
            <person name="Hoelzer K."/>
            <person name="Rodriguez-Rivera L.D."/>
            <person name="Brown S."/>
            <person name="Bolchacova E."/>
            <person name="Furtado M.R."/>
            <person name="Wiedmann M."/>
        </authorList>
    </citation>
    <scope>NUCLEOTIDE SEQUENCE [LARGE SCALE GENOMIC DNA]</scope>
    <source>
        <strain evidence="1 2">R6-377</strain>
    </source>
</reference>
<dbReference type="Proteomes" id="UP000004642">
    <property type="component" value="Unassembled WGS sequence"/>
</dbReference>
<dbReference type="AlphaFoldDB" id="G5LNS5"/>